<keyword evidence="4" id="KW-0808">Transferase</keyword>
<dbReference type="KEGG" id="pmet:G4Y79_10930"/>
<dbReference type="PANTHER" id="PTHR43711:SF31">
    <property type="entry name" value="HISTIDINE KINASE"/>
    <property type="match status" value="1"/>
</dbReference>
<dbReference type="PROSITE" id="PS50109">
    <property type="entry name" value="HIS_KIN"/>
    <property type="match status" value="1"/>
</dbReference>
<dbReference type="Gene3D" id="3.30.565.10">
    <property type="entry name" value="Histidine kinase-like ATPase, C-terminal domain"/>
    <property type="match status" value="1"/>
</dbReference>
<evidence type="ECO:0000313" key="9">
    <source>
        <dbReference type="Proteomes" id="UP000594468"/>
    </source>
</evidence>
<dbReference type="Proteomes" id="UP000594468">
    <property type="component" value="Chromosome"/>
</dbReference>
<accession>A0A7S8IGN7</accession>
<dbReference type="EMBL" id="CP062983">
    <property type="protein sequence ID" value="QPC84854.1"/>
    <property type="molecule type" value="Genomic_DNA"/>
</dbReference>
<evidence type="ECO:0000313" key="8">
    <source>
        <dbReference type="EMBL" id="QPC84854.1"/>
    </source>
</evidence>
<dbReference type="RefSeq" id="WP_195172917.1">
    <property type="nucleotide sequence ID" value="NZ_CP062983.1"/>
</dbReference>
<dbReference type="EC" id="2.7.13.3" evidence="2"/>
<dbReference type="InterPro" id="IPR004358">
    <property type="entry name" value="Sig_transdc_His_kin-like_C"/>
</dbReference>
<evidence type="ECO:0000256" key="4">
    <source>
        <dbReference type="ARBA" id="ARBA00022679"/>
    </source>
</evidence>
<evidence type="ECO:0000256" key="3">
    <source>
        <dbReference type="ARBA" id="ARBA00022553"/>
    </source>
</evidence>
<dbReference type="AlphaFoldDB" id="A0A7S8IGN7"/>
<dbReference type="SMART" id="SM00387">
    <property type="entry name" value="HATPase_c"/>
    <property type="match status" value="1"/>
</dbReference>
<dbReference type="InterPro" id="IPR005467">
    <property type="entry name" value="His_kinase_dom"/>
</dbReference>
<feature type="domain" description="Histidine kinase" evidence="7">
    <location>
        <begin position="78"/>
        <end position="296"/>
    </location>
</feature>
<protein>
    <recommendedName>
        <fullName evidence="2">histidine kinase</fullName>
        <ecNumber evidence="2">2.7.13.3</ecNumber>
    </recommendedName>
</protein>
<dbReference type="PANTHER" id="PTHR43711">
    <property type="entry name" value="TWO-COMPONENT HISTIDINE KINASE"/>
    <property type="match status" value="1"/>
</dbReference>
<evidence type="ECO:0000259" key="7">
    <source>
        <dbReference type="PROSITE" id="PS50109"/>
    </source>
</evidence>
<evidence type="ECO:0000256" key="1">
    <source>
        <dbReference type="ARBA" id="ARBA00000085"/>
    </source>
</evidence>
<dbReference type="GO" id="GO:0000155">
    <property type="term" value="F:phosphorelay sensor kinase activity"/>
    <property type="evidence" value="ECO:0007669"/>
    <property type="project" value="InterPro"/>
</dbReference>
<dbReference type="InterPro" id="IPR036097">
    <property type="entry name" value="HisK_dim/P_sf"/>
</dbReference>
<keyword evidence="9" id="KW-1185">Reference proteome</keyword>
<evidence type="ECO:0000256" key="5">
    <source>
        <dbReference type="ARBA" id="ARBA00022777"/>
    </source>
</evidence>
<dbReference type="SMART" id="SM00388">
    <property type="entry name" value="HisKA"/>
    <property type="match status" value="1"/>
</dbReference>
<proteinExistence type="predicted"/>
<dbReference type="SUPFAM" id="SSF47384">
    <property type="entry name" value="Homodimeric domain of signal transducing histidine kinase"/>
    <property type="match status" value="1"/>
</dbReference>
<dbReference type="Gene3D" id="1.10.287.130">
    <property type="match status" value="1"/>
</dbReference>
<dbReference type="InterPro" id="IPR050736">
    <property type="entry name" value="Sensor_HK_Regulatory"/>
</dbReference>
<dbReference type="InterPro" id="IPR003661">
    <property type="entry name" value="HisK_dim/P_dom"/>
</dbReference>
<dbReference type="PRINTS" id="PR00344">
    <property type="entry name" value="BCTRLSENSOR"/>
</dbReference>
<dbReference type="InterPro" id="IPR003594">
    <property type="entry name" value="HATPase_dom"/>
</dbReference>
<evidence type="ECO:0000256" key="2">
    <source>
        <dbReference type="ARBA" id="ARBA00012438"/>
    </source>
</evidence>
<keyword evidence="3" id="KW-0597">Phosphoprotein</keyword>
<dbReference type="CDD" id="cd00082">
    <property type="entry name" value="HisKA"/>
    <property type="match status" value="1"/>
</dbReference>
<gene>
    <name evidence="8" type="ORF">G4Y79_10930</name>
</gene>
<organism evidence="8 9">
    <name type="scientific">Phototrophicus methaneseepsis</name>
    <dbReference type="NCBI Taxonomy" id="2710758"/>
    <lineage>
        <taxon>Bacteria</taxon>
        <taxon>Bacillati</taxon>
        <taxon>Chloroflexota</taxon>
        <taxon>Candidatus Thermofontia</taxon>
        <taxon>Phototrophicales</taxon>
        <taxon>Phototrophicaceae</taxon>
        <taxon>Phototrophicus</taxon>
    </lineage>
</organism>
<keyword evidence="5 8" id="KW-0418">Kinase</keyword>
<dbReference type="InterPro" id="IPR036890">
    <property type="entry name" value="HATPase_C_sf"/>
</dbReference>
<dbReference type="Pfam" id="PF02518">
    <property type="entry name" value="HATPase_c"/>
    <property type="match status" value="1"/>
</dbReference>
<dbReference type="Pfam" id="PF00512">
    <property type="entry name" value="HisKA"/>
    <property type="match status" value="1"/>
</dbReference>
<keyword evidence="6" id="KW-0902">Two-component regulatory system</keyword>
<name>A0A7S8IGN7_9CHLR</name>
<sequence length="296" mass="32482">MPDETALQQAQDQLNALLEAARSGQIIPVRLPGQIETIAELLKSAQKEHAQALDEAASKAGPADMDAYMQDEAYFVGHAVHELRTPMTSIRGYTDMLGSMGELNDMQKQFMGVIKTNIKRMEGLLADVSYMNKIRKDTLKIEKKMDLFKNIAMRVEKNMETVAEELGRTLIFETPDGLPLLMTDGDMLALAIGKFVENGLRYYEGDEGKVTVSASADGNTLVIKITDNGIGISEDDLAQLGTIYFRADHDVVRQYKGSGLGIPIAYGLVKKLGGTYDVMSTVDEGTTFTIRLEGMS</sequence>
<evidence type="ECO:0000256" key="6">
    <source>
        <dbReference type="ARBA" id="ARBA00023012"/>
    </source>
</evidence>
<dbReference type="SUPFAM" id="SSF55874">
    <property type="entry name" value="ATPase domain of HSP90 chaperone/DNA topoisomerase II/histidine kinase"/>
    <property type="match status" value="1"/>
</dbReference>
<reference evidence="8 9" key="1">
    <citation type="submission" date="2020-02" db="EMBL/GenBank/DDBJ databases">
        <authorList>
            <person name="Zheng R.K."/>
            <person name="Sun C.M."/>
        </authorList>
    </citation>
    <scope>NUCLEOTIDE SEQUENCE [LARGE SCALE GENOMIC DNA]</scope>
    <source>
        <strain evidence="9">rifampicinis</strain>
    </source>
</reference>
<comment type="catalytic activity">
    <reaction evidence="1">
        <text>ATP + protein L-histidine = ADP + protein N-phospho-L-histidine.</text>
        <dbReference type="EC" id="2.7.13.3"/>
    </reaction>
</comment>